<proteinExistence type="predicted"/>
<dbReference type="GO" id="GO:0016020">
    <property type="term" value="C:membrane"/>
    <property type="evidence" value="ECO:0007669"/>
    <property type="project" value="GOC"/>
</dbReference>
<dbReference type="Proteomes" id="UP000075583">
    <property type="component" value="Unassembled WGS sequence"/>
</dbReference>
<evidence type="ECO:0000256" key="2">
    <source>
        <dbReference type="ARBA" id="ARBA00022519"/>
    </source>
</evidence>
<evidence type="ECO:0000259" key="6">
    <source>
        <dbReference type="Pfam" id="PF00149"/>
    </source>
</evidence>
<keyword evidence="4" id="KW-0472">Membrane</keyword>
<dbReference type="AlphaFoldDB" id="A0A150XPB7"/>
<accession>A0A150XPB7</accession>
<dbReference type="PANTHER" id="PTHR34990">
    <property type="entry name" value="UDP-2,3-DIACYLGLUCOSAMINE HYDROLASE-RELATED"/>
    <property type="match status" value="1"/>
</dbReference>
<dbReference type="Pfam" id="PF00149">
    <property type="entry name" value="Metallophos"/>
    <property type="match status" value="1"/>
</dbReference>
<keyword evidence="2" id="KW-0997">Cell inner membrane</keyword>
<dbReference type="OrthoDB" id="9802481at2"/>
<evidence type="ECO:0000256" key="3">
    <source>
        <dbReference type="ARBA" id="ARBA00022723"/>
    </source>
</evidence>
<dbReference type="PANTHER" id="PTHR34990:SF2">
    <property type="entry name" value="BLL8164 PROTEIN"/>
    <property type="match status" value="1"/>
</dbReference>
<gene>
    <name evidence="7" type="ORF">MB14_15695</name>
</gene>
<evidence type="ECO:0000256" key="5">
    <source>
        <dbReference type="ARBA" id="ARBA00023211"/>
    </source>
</evidence>
<dbReference type="RefSeq" id="WP_062590342.1">
    <property type="nucleotide sequence ID" value="NZ_LQZQ01000004.1"/>
</dbReference>
<dbReference type="STRING" id="279360.MB14_15695"/>
<sequence length="281" mass="32631">MKNNCKTIVISDVHLGTKGSKSKELVRFLKQYQCENLILNGDIIDGWQLKKSGQWKRKHTRFFTSILKMIEQEGTKVTYLRGNHDDFLDQILPFTMGNLTIKREMVYESCGKKFLIVHGDIFDSITRQFKWIAKLGDVGYTFLLWLNRQYNYRRVKKGLPYFSLSQAVKGKVKQAIKYIDDYEEQLSAMAKYRECDGIICGHIHQPAIKEIDGITYLNSGDWVESLTALVEDFNGEWSLVYYSETQKAERKQKDLETLYTKPIQITGLFEHGKLSPKTKIG</sequence>
<evidence type="ECO:0000313" key="7">
    <source>
        <dbReference type="EMBL" id="KYG80589.1"/>
    </source>
</evidence>
<evidence type="ECO:0000313" key="8">
    <source>
        <dbReference type="Proteomes" id="UP000075583"/>
    </source>
</evidence>
<dbReference type="CDD" id="cd07398">
    <property type="entry name" value="MPP_YbbF-LpxH"/>
    <property type="match status" value="1"/>
</dbReference>
<keyword evidence="5" id="KW-0464">Manganese</keyword>
<evidence type="ECO:0000256" key="4">
    <source>
        <dbReference type="ARBA" id="ARBA00023136"/>
    </source>
</evidence>
<organism evidence="7 8">
    <name type="scientific">Roseivirga ehrenbergii (strain DSM 102268 / JCM 13514 / KCTC 12282 / NCIMB 14502 / KMM 6017)</name>
    <dbReference type="NCBI Taxonomy" id="279360"/>
    <lineage>
        <taxon>Bacteria</taxon>
        <taxon>Pseudomonadati</taxon>
        <taxon>Bacteroidota</taxon>
        <taxon>Cytophagia</taxon>
        <taxon>Cytophagales</taxon>
        <taxon>Roseivirgaceae</taxon>
        <taxon>Roseivirga</taxon>
    </lineage>
</organism>
<keyword evidence="1" id="KW-1003">Cell membrane</keyword>
<keyword evidence="8" id="KW-1185">Reference proteome</keyword>
<name>A0A150XPB7_ROSEK</name>
<dbReference type="GO" id="GO:0046872">
    <property type="term" value="F:metal ion binding"/>
    <property type="evidence" value="ECO:0007669"/>
    <property type="project" value="UniProtKB-KW"/>
</dbReference>
<dbReference type="InterPro" id="IPR004843">
    <property type="entry name" value="Calcineurin-like_PHP"/>
</dbReference>
<dbReference type="Gene3D" id="3.60.21.10">
    <property type="match status" value="1"/>
</dbReference>
<dbReference type="InterPro" id="IPR043461">
    <property type="entry name" value="LpxH-like"/>
</dbReference>
<dbReference type="SUPFAM" id="SSF56300">
    <property type="entry name" value="Metallo-dependent phosphatases"/>
    <property type="match status" value="1"/>
</dbReference>
<dbReference type="GO" id="GO:0008758">
    <property type="term" value="F:UDP-2,3-diacylglucosamine hydrolase activity"/>
    <property type="evidence" value="ECO:0007669"/>
    <property type="project" value="TreeGrafter"/>
</dbReference>
<feature type="domain" description="Calcineurin-like phosphoesterase" evidence="6">
    <location>
        <begin position="6"/>
        <end position="206"/>
    </location>
</feature>
<keyword evidence="7" id="KW-0378">Hydrolase</keyword>
<comment type="caution">
    <text evidence="7">The sequence shown here is derived from an EMBL/GenBank/DDBJ whole genome shotgun (WGS) entry which is preliminary data.</text>
</comment>
<reference evidence="7" key="1">
    <citation type="submission" date="2016-01" db="EMBL/GenBank/DDBJ databases">
        <title>Genome sequencing of Roseivirga ehrenbergii KMM 6017.</title>
        <authorList>
            <person name="Selvaratnam C."/>
            <person name="Thevarajoo S."/>
            <person name="Goh K.M."/>
            <person name="Ee R."/>
            <person name="Chan K.-G."/>
            <person name="Chong C.S."/>
        </authorList>
    </citation>
    <scope>NUCLEOTIDE SEQUENCE [LARGE SCALE GENOMIC DNA]</scope>
    <source>
        <strain evidence="7">KMM 6017</strain>
    </source>
</reference>
<dbReference type="EMBL" id="LQZQ01000004">
    <property type="protein sequence ID" value="KYG80589.1"/>
    <property type="molecule type" value="Genomic_DNA"/>
</dbReference>
<evidence type="ECO:0000256" key="1">
    <source>
        <dbReference type="ARBA" id="ARBA00022475"/>
    </source>
</evidence>
<dbReference type="GO" id="GO:0009245">
    <property type="term" value="P:lipid A biosynthetic process"/>
    <property type="evidence" value="ECO:0007669"/>
    <property type="project" value="TreeGrafter"/>
</dbReference>
<protein>
    <submittedName>
        <fullName evidence="7">UDP-2,3-diacylglucosamine hydrolase</fullName>
    </submittedName>
</protein>
<keyword evidence="3" id="KW-0479">Metal-binding</keyword>
<dbReference type="InterPro" id="IPR029052">
    <property type="entry name" value="Metallo-depent_PP-like"/>
</dbReference>